<accession>A0A837IBN6</accession>
<comment type="caution">
    <text evidence="2">The sequence shown here is derived from an EMBL/GenBank/DDBJ whole genome shotgun (WGS) entry which is preliminary data.</text>
</comment>
<feature type="region of interest" description="Disordered" evidence="1">
    <location>
        <begin position="1"/>
        <end position="21"/>
    </location>
</feature>
<evidence type="ECO:0000313" key="2">
    <source>
        <dbReference type="EMBL" id="KKT36805.1"/>
    </source>
</evidence>
<dbReference type="AlphaFoldDB" id="A0A837IBN6"/>
<proteinExistence type="predicted"/>
<gene>
    <name evidence="2" type="ORF">UW25_C0004G0133</name>
</gene>
<protein>
    <submittedName>
        <fullName evidence="2">Uncharacterized protein</fullName>
    </submittedName>
</protein>
<name>A0A837IBN6_9BACT</name>
<dbReference type="EMBL" id="LCHP01000004">
    <property type="protein sequence ID" value="KKT36805.1"/>
    <property type="molecule type" value="Genomic_DNA"/>
</dbReference>
<dbReference type="Proteomes" id="UP000033815">
    <property type="component" value="Unassembled WGS sequence"/>
</dbReference>
<evidence type="ECO:0000256" key="1">
    <source>
        <dbReference type="SAM" id="MobiDB-lite"/>
    </source>
</evidence>
<reference evidence="2 3" key="1">
    <citation type="journal article" date="2015" name="Nature">
        <title>rRNA introns, odd ribosomes, and small enigmatic genomes across a large radiation of phyla.</title>
        <authorList>
            <person name="Brown C.T."/>
            <person name="Hug L.A."/>
            <person name="Thomas B.C."/>
            <person name="Sharon I."/>
            <person name="Castelle C.J."/>
            <person name="Singh A."/>
            <person name="Wilkins M.J."/>
            <person name="Williams K.H."/>
            <person name="Banfield J.F."/>
        </authorList>
    </citation>
    <scope>NUCLEOTIDE SEQUENCE [LARGE SCALE GENOMIC DNA]</scope>
</reference>
<evidence type="ECO:0000313" key="3">
    <source>
        <dbReference type="Proteomes" id="UP000033815"/>
    </source>
</evidence>
<sequence>MGNMIKKTSKISRPGRGSADPKKGAVLLIAILVSSVALAVGFGVYNRTYKELLFASFWKQTQIAFSAADAGLECALYWELHKEVPNPACFGDDILPAKWVPGEEANFNLDIPGGGCVNIIIAWDSDPLVLATTTSARGYNTCDTTSSRRVERGLGFSL</sequence>
<organism evidence="2 3">
    <name type="scientific">Candidatus Nomurabacteria bacterium GW2011_GWB1_44_12</name>
    <dbReference type="NCBI Taxonomy" id="1618748"/>
    <lineage>
        <taxon>Bacteria</taxon>
        <taxon>Candidatus Nomuraibacteriota</taxon>
    </lineage>
</organism>